<dbReference type="InterPro" id="IPR015422">
    <property type="entry name" value="PyrdxlP-dep_Trfase_small"/>
</dbReference>
<organism evidence="4 5">
    <name type="scientific">Metabacillus halosaccharovorans</name>
    <dbReference type="NCBI Taxonomy" id="930124"/>
    <lineage>
        <taxon>Bacteria</taxon>
        <taxon>Bacillati</taxon>
        <taxon>Bacillota</taxon>
        <taxon>Bacilli</taxon>
        <taxon>Bacillales</taxon>
        <taxon>Bacillaceae</taxon>
        <taxon>Metabacillus</taxon>
    </lineage>
</organism>
<dbReference type="InterPro" id="IPR022518">
    <property type="entry name" value="Aspartate_4-decarboxylase"/>
</dbReference>
<evidence type="ECO:0000313" key="5">
    <source>
        <dbReference type="Proteomes" id="UP001526147"/>
    </source>
</evidence>
<dbReference type="InterPro" id="IPR015424">
    <property type="entry name" value="PyrdxlP-dep_Trfase"/>
</dbReference>
<comment type="cofactor">
    <cofactor evidence="2">
        <name>pyridoxal 5'-phosphate</name>
        <dbReference type="ChEBI" id="CHEBI:597326"/>
    </cofactor>
</comment>
<evidence type="ECO:0000256" key="1">
    <source>
        <dbReference type="ARBA" id="ARBA00022898"/>
    </source>
</evidence>
<name>A0ABT3DIH4_9BACI</name>
<comment type="caution">
    <text evidence="4">The sequence shown here is derived from an EMBL/GenBank/DDBJ whole genome shotgun (WGS) entry which is preliminary data.</text>
</comment>
<proteinExistence type="inferred from homology"/>
<dbReference type="NCBIfam" id="NF006755">
    <property type="entry name" value="PRK09275.1"/>
    <property type="match status" value="1"/>
</dbReference>
<dbReference type="PANTHER" id="PTHR43795">
    <property type="entry name" value="BIFUNCTIONAL ASPARTATE AMINOTRANSFERASE AND GLUTAMATE/ASPARTATE-PREPHENATE AMINOTRANSFERASE-RELATED"/>
    <property type="match status" value="1"/>
</dbReference>
<dbReference type="RefSeq" id="WP_264143254.1">
    <property type="nucleotide sequence ID" value="NZ_JAOYEY010000042.1"/>
</dbReference>
<evidence type="ECO:0000259" key="3">
    <source>
        <dbReference type="Pfam" id="PF00155"/>
    </source>
</evidence>
<dbReference type="EC" id="2.6.1.-" evidence="2"/>
<dbReference type="InterPro" id="IPR015421">
    <property type="entry name" value="PyrdxlP-dep_Trfase_major"/>
</dbReference>
<evidence type="ECO:0000256" key="2">
    <source>
        <dbReference type="RuleBase" id="RU000481"/>
    </source>
</evidence>
<keyword evidence="2" id="KW-0032">Aminotransferase</keyword>
<keyword evidence="4" id="KW-0456">Lyase</keyword>
<dbReference type="NCBIfam" id="TIGR03801">
    <property type="entry name" value="asp_4_decarbox"/>
    <property type="match status" value="1"/>
</dbReference>
<dbReference type="Proteomes" id="UP001526147">
    <property type="component" value="Unassembled WGS sequence"/>
</dbReference>
<dbReference type="PANTHER" id="PTHR43795:SF2">
    <property type="entry name" value="BIFUNCTIONAL ASPARTATE AMINOTRANSFERASE AND GLUTAMATE_ASPARTATE-PREPHENATE AMINOTRANSFERASE"/>
    <property type="match status" value="1"/>
</dbReference>
<sequence>MDEQKNEHRVSAKISPFELKDKLIDLAKGKMRITRTMLDAGRGNPNWIAAAPREAFFALGQFAVTESRRVWDEGDLAGMPSRIGIAERFNQYVQENIHVPGITLLKNIVDYGINTKQFEPDEWVYELVDGIIGDNYPNPDRMLVRTEKVVHDFLSQELCGKDTSCGSFDLFAVEGATAAMCYTFNTLYKNHLLPIGSKIAVMVPIFPPYIEIPELPDNDYELVNINATEIDEEGHHTWQYPYEELEKLKDQDIKALFLVNPSNPPSVAIKKESIEQIIQIVKQHNPNLMIISDDVYGTFVEGFRSLMVDLPFNTIGVYSFSKYFGVTGWRLGTIAINKKNVFDKLINELTEEEKVVLNKRYASLTQNPENLTFIDRMVADSRDVAMNHTAGLSTPQQVQMAIFSIFALLDIKNEYKQKTIDILHRRMNLLYEGLGLPKKHLPNDADYYTEIDLEIWCHHHYEKGFIDYLKDNYKPVDILYRLAEKSAIVLLSGEGFLAPEWSIRVSLANLNDEAYSRIGQELKNVLDDMWLNGKRKRESEIRKFLINVIT</sequence>
<protein>
    <recommendedName>
        <fullName evidence="2">Aminotransferase</fullName>
        <ecNumber evidence="2">2.6.1.-</ecNumber>
    </recommendedName>
</protein>
<keyword evidence="1" id="KW-0663">Pyridoxal phosphate</keyword>
<dbReference type="CDD" id="cd00609">
    <property type="entry name" value="AAT_like"/>
    <property type="match status" value="1"/>
</dbReference>
<dbReference type="Gene3D" id="3.40.640.10">
    <property type="entry name" value="Type I PLP-dependent aspartate aminotransferase-like (Major domain)"/>
    <property type="match status" value="1"/>
</dbReference>
<dbReference type="Gene3D" id="1.10.20.110">
    <property type="match status" value="1"/>
</dbReference>
<dbReference type="InterPro" id="IPR050478">
    <property type="entry name" value="Ethylene_sulfur-biosynth"/>
</dbReference>
<dbReference type="EMBL" id="JAOYEY010000042">
    <property type="protein sequence ID" value="MCV9886704.1"/>
    <property type="molecule type" value="Genomic_DNA"/>
</dbReference>
<accession>A0ABT3DIH4</accession>
<dbReference type="SUPFAM" id="SSF53383">
    <property type="entry name" value="PLP-dependent transferases"/>
    <property type="match status" value="1"/>
</dbReference>
<dbReference type="PROSITE" id="PS00105">
    <property type="entry name" value="AA_TRANSFER_CLASS_1"/>
    <property type="match status" value="1"/>
</dbReference>
<dbReference type="GO" id="GO:0047688">
    <property type="term" value="F:aspartate 4-decarboxylase activity"/>
    <property type="evidence" value="ECO:0007669"/>
    <property type="project" value="UniProtKB-EC"/>
</dbReference>
<dbReference type="InterPro" id="IPR004839">
    <property type="entry name" value="Aminotransferase_I/II_large"/>
</dbReference>
<gene>
    <name evidence="4" type="primary">aspD</name>
    <name evidence="4" type="ORF">OIH86_13785</name>
</gene>
<keyword evidence="5" id="KW-1185">Reference proteome</keyword>
<comment type="similarity">
    <text evidence="2">Belongs to the class-I pyridoxal-phosphate-dependent aminotransferase family.</text>
</comment>
<dbReference type="Pfam" id="PF00155">
    <property type="entry name" value="Aminotran_1_2"/>
    <property type="match status" value="1"/>
</dbReference>
<dbReference type="InterPro" id="IPR004838">
    <property type="entry name" value="NHTrfase_class1_PyrdxlP-BS"/>
</dbReference>
<dbReference type="Gene3D" id="3.90.1150.10">
    <property type="entry name" value="Aspartate Aminotransferase, domain 1"/>
    <property type="match status" value="1"/>
</dbReference>
<feature type="domain" description="Aminotransferase class I/classII large" evidence="3">
    <location>
        <begin position="193"/>
        <end position="516"/>
    </location>
</feature>
<evidence type="ECO:0000313" key="4">
    <source>
        <dbReference type="EMBL" id="MCV9886704.1"/>
    </source>
</evidence>
<reference evidence="4 5" key="1">
    <citation type="submission" date="2022-10" db="EMBL/GenBank/DDBJ databases">
        <title>Draft genome assembly of moderately radiation resistant bacterium Metabacillus halosaccharovorans.</title>
        <authorList>
            <person name="Pal S."/>
            <person name="Gopinathan A."/>
        </authorList>
    </citation>
    <scope>NUCLEOTIDE SEQUENCE [LARGE SCALE GENOMIC DNA]</scope>
    <source>
        <strain evidence="4 5">VITHBRA001</strain>
    </source>
</reference>
<keyword evidence="2" id="KW-0808">Transferase</keyword>